<dbReference type="EMBL" id="BAABHS010000010">
    <property type="protein sequence ID" value="GAA4965965.1"/>
    <property type="molecule type" value="Genomic_DNA"/>
</dbReference>
<dbReference type="RefSeq" id="WP_345676239.1">
    <property type="nucleotide sequence ID" value="NZ_BAABHS010000010.1"/>
</dbReference>
<organism evidence="3 4">
    <name type="scientific">Yinghuangia aomiensis</name>
    <dbReference type="NCBI Taxonomy" id="676205"/>
    <lineage>
        <taxon>Bacteria</taxon>
        <taxon>Bacillati</taxon>
        <taxon>Actinomycetota</taxon>
        <taxon>Actinomycetes</taxon>
        <taxon>Kitasatosporales</taxon>
        <taxon>Streptomycetaceae</taxon>
        <taxon>Yinghuangia</taxon>
    </lineage>
</organism>
<gene>
    <name evidence="3" type="ORF">GCM10023205_33050</name>
</gene>
<feature type="region of interest" description="Disordered" evidence="1">
    <location>
        <begin position="1"/>
        <end position="24"/>
    </location>
</feature>
<comment type="caution">
    <text evidence="3">The sequence shown here is derived from an EMBL/GenBank/DDBJ whole genome shotgun (WGS) entry which is preliminary data.</text>
</comment>
<reference evidence="4" key="1">
    <citation type="journal article" date="2019" name="Int. J. Syst. Evol. Microbiol.">
        <title>The Global Catalogue of Microorganisms (GCM) 10K type strain sequencing project: providing services to taxonomists for standard genome sequencing and annotation.</title>
        <authorList>
            <consortium name="The Broad Institute Genomics Platform"/>
            <consortium name="The Broad Institute Genome Sequencing Center for Infectious Disease"/>
            <person name="Wu L."/>
            <person name="Ma J."/>
        </authorList>
    </citation>
    <scope>NUCLEOTIDE SEQUENCE [LARGE SCALE GENOMIC DNA]</scope>
    <source>
        <strain evidence="4">JCM 17986</strain>
    </source>
</reference>
<name>A0ABP9HAX1_9ACTN</name>
<evidence type="ECO:0000259" key="2">
    <source>
        <dbReference type="Pfam" id="PF00296"/>
    </source>
</evidence>
<dbReference type="PANTHER" id="PTHR43244">
    <property type="match status" value="1"/>
</dbReference>
<dbReference type="PANTHER" id="PTHR43244:SF2">
    <property type="entry name" value="CONSERVED HYPOTHETICAL ALANINE AND PROLINE-RICH PROTEIN"/>
    <property type="match status" value="1"/>
</dbReference>
<sequence length="358" mass="37788">MDPRTPPAPTAARPNAAGAATPPPTRIPVDTLLDAPLAQAGDRARELADAGFDGVFTFEGPGDVFLPLVPAAAAGLDIMTNVAIAFPRSPVHLAHAAYDLHAASGGRFRLGLGSQIKAHIERRYGATWSRPAARMAETIEAVRAVLTCWQTREPLDFHGDFFDLTLMPPTLSPPPNPYGIPPLLAGGVGPRMLEAVACSADGLLVHPLNTDAYLTERLLPAVTAGLDRAGRTRDEFALVLDVIVAAGRTEPELAAATQAARAMVAFYASTPAYRPVLEAEGYGDLQPEVHALIRAGRWSDIPAAVDDTLLHRVVAVGSPKEVAATLTHRARLAGADRLGFYLPGATDPTCVMEVLNAF</sequence>
<dbReference type="NCBIfam" id="TIGR03617">
    <property type="entry name" value="F420_MSMEG_2256"/>
    <property type="match status" value="1"/>
</dbReference>
<dbReference type="Gene3D" id="3.20.20.30">
    <property type="entry name" value="Luciferase-like domain"/>
    <property type="match status" value="1"/>
</dbReference>
<evidence type="ECO:0000313" key="4">
    <source>
        <dbReference type="Proteomes" id="UP001500466"/>
    </source>
</evidence>
<dbReference type="Pfam" id="PF00296">
    <property type="entry name" value="Bac_luciferase"/>
    <property type="match status" value="1"/>
</dbReference>
<dbReference type="Proteomes" id="UP001500466">
    <property type="component" value="Unassembled WGS sequence"/>
</dbReference>
<accession>A0ABP9HAX1</accession>
<proteinExistence type="predicted"/>
<feature type="domain" description="Luciferase-like" evidence="2">
    <location>
        <begin position="25"/>
        <end position="334"/>
    </location>
</feature>
<protein>
    <submittedName>
        <fullName evidence="3">LLM class F420-dependent oxidoreductase</fullName>
    </submittedName>
</protein>
<dbReference type="CDD" id="cd01097">
    <property type="entry name" value="Tetrahydromethanopterin_reductase"/>
    <property type="match status" value="1"/>
</dbReference>
<evidence type="ECO:0000313" key="3">
    <source>
        <dbReference type="EMBL" id="GAA4965965.1"/>
    </source>
</evidence>
<feature type="compositionally biased region" description="Low complexity" evidence="1">
    <location>
        <begin position="10"/>
        <end position="20"/>
    </location>
</feature>
<dbReference type="InterPro" id="IPR011251">
    <property type="entry name" value="Luciferase-like_dom"/>
</dbReference>
<dbReference type="InterPro" id="IPR050564">
    <property type="entry name" value="F420-G6PD/mer"/>
</dbReference>
<keyword evidence="4" id="KW-1185">Reference proteome</keyword>
<dbReference type="InterPro" id="IPR036661">
    <property type="entry name" value="Luciferase-like_sf"/>
</dbReference>
<dbReference type="SUPFAM" id="SSF51679">
    <property type="entry name" value="Bacterial luciferase-like"/>
    <property type="match status" value="1"/>
</dbReference>
<evidence type="ECO:0000256" key="1">
    <source>
        <dbReference type="SAM" id="MobiDB-lite"/>
    </source>
</evidence>
<dbReference type="InterPro" id="IPR019919">
    <property type="entry name" value="Lucif-like_OxRdtase_MSMEG_2256"/>
</dbReference>